<accession>A0ABY9L3F1</accession>
<evidence type="ECO:0000313" key="3">
    <source>
        <dbReference type="Proteomes" id="UP001233112"/>
    </source>
</evidence>
<reference evidence="2 3" key="1">
    <citation type="submission" date="2023-08" db="EMBL/GenBank/DDBJ databases">
        <authorList>
            <person name="Buchebner-Jance M."/>
        </authorList>
    </citation>
    <scope>NUCLEOTIDE SEQUENCE [LARGE SCALE GENOMIC DNA]</scope>
    <source>
        <strain evidence="2 3">NCIMB 15471</strain>
    </source>
</reference>
<dbReference type="RefSeq" id="WP_306387077.1">
    <property type="nucleotide sequence ID" value="NZ_CP132482.1"/>
</dbReference>
<evidence type="ECO:0000313" key="2">
    <source>
        <dbReference type="EMBL" id="WLV78018.1"/>
    </source>
</evidence>
<gene>
    <name evidence="2" type="ORF">LACPH_002804</name>
</gene>
<sequence>MKQSNHYVEFHVEPYVRELAFHVEHGTQVVAVSYRTNQKDAYGIFIASVFFMSSSTISGKY</sequence>
<dbReference type="EMBL" id="CP132482">
    <property type="protein sequence ID" value="WLV78018.1"/>
    <property type="molecule type" value="Genomic_DNA"/>
</dbReference>
<keyword evidence="3" id="KW-1185">Reference proteome</keyword>
<proteinExistence type="predicted"/>
<dbReference type="Proteomes" id="UP001233112">
    <property type="component" value="Chromosome"/>
</dbReference>
<evidence type="ECO:0000256" key="1">
    <source>
        <dbReference type="SAM" id="Phobius"/>
    </source>
</evidence>
<protein>
    <submittedName>
        <fullName evidence="2">Uncharacterized protein</fullName>
    </submittedName>
</protein>
<feature type="transmembrane region" description="Helical" evidence="1">
    <location>
        <begin position="41"/>
        <end position="59"/>
    </location>
</feature>
<organism evidence="2 3">
    <name type="scientific">Lacticaseibacillus parahuelsenbergensis</name>
    <dbReference type="NCBI Taxonomy" id="3068305"/>
    <lineage>
        <taxon>Bacteria</taxon>
        <taxon>Bacillati</taxon>
        <taxon>Bacillota</taxon>
        <taxon>Bacilli</taxon>
        <taxon>Lactobacillales</taxon>
        <taxon>Lactobacillaceae</taxon>
        <taxon>Lacticaseibacillus</taxon>
    </lineage>
</organism>
<keyword evidence="1" id="KW-1133">Transmembrane helix</keyword>
<name>A0ABY9L3F1_9LACO</name>
<keyword evidence="1" id="KW-0812">Transmembrane</keyword>
<keyword evidence="1" id="KW-0472">Membrane</keyword>